<dbReference type="PANTHER" id="PTHR24100:SF148">
    <property type="entry name" value="SELECTION AND UPKEEP OF INTRAEPITHELIAL T-CELLS PROTEIN 10-RELATED"/>
    <property type="match status" value="1"/>
</dbReference>
<dbReference type="AlphaFoldDB" id="A0A7K6AIR5"/>
<keyword evidence="2 8" id="KW-0732">Signal</keyword>
<proteinExistence type="predicted"/>
<feature type="non-terminal residue" evidence="10">
    <location>
        <position position="1"/>
    </location>
</feature>
<evidence type="ECO:0000259" key="9">
    <source>
        <dbReference type="PROSITE" id="PS50835"/>
    </source>
</evidence>
<evidence type="ECO:0000256" key="2">
    <source>
        <dbReference type="ARBA" id="ARBA00022729"/>
    </source>
</evidence>
<dbReference type="GO" id="GO:0050863">
    <property type="term" value="P:regulation of T cell activation"/>
    <property type="evidence" value="ECO:0007669"/>
    <property type="project" value="UniProtKB-ARBA"/>
</dbReference>
<dbReference type="PROSITE" id="PS50835">
    <property type="entry name" value="IG_LIKE"/>
    <property type="match status" value="1"/>
</dbReference>
<dbReference type="SUPFAM" id="SSF48726">
    <property type="entry name" value="Immunoglobulin"/>
    <property type="match status" value="1"/>
</dbReference>
<organism evidence="10 11">
    <name type="scientific">Upupa epops</name>
    <name type="common">Eurasian hoopoe</name>
    <dbReference type="NCBI Taxonomy" id="57439"/>
    <lineage>
        <taxon>Eukaryota</taxon>
        <taxon>Metazoa</taxon>
        <taxon>Chordata</taxon>
        <taxon>Craniata</taxon>
        <taxon>Vertebrata</taxon>
        <taxon>Euteleostomi</taxon>
        <taxon>Archelosauria</taxon>
        <taxon>Archosauria</taxon>
        <taxon>Dinosauria</taxon>
        <taxon>Saurischia</taxon>
        <taxon>Theropoda</taxon>
        <taxon>Coelurosauria</taxon>
        <taxon>Aves</taxon>
        <taxon>Neognathae</taxon>
        <taxon>Neoaves</taxon>
        <taxon>Telluraves</taxon>
        <taxon>Coraciimorphae</taxon>
        <taxon>Bucerotiformes</taxon>
        <taxon>Upupidae</taxon>
        <taxon>Upupa</taxon>
    </lineage>
</organism>
<dbReference type="Gene3D" id="2.60.40.10">
    <property type="entry name" value="Immunoglobulins"/>
    <property type="match status" value="1"/>
</dbReference>
<evidence type="ECO:0000256" key="5">
    <source>
        <dbReference type="ARBA" id="ARBA00023180"/>
    </source>
</evidence>
<dbReference type="GO" id="GO:1903037">
    <property type="term" value="P:regulation of leukocyte cell-cell adhesion"/>
    <property type="evidence" value="ECO:0007669"/>
    <property type="project" value="UniProtKB-ARBA"/>
</dbReference>
<comment type="subcellular location">
    <subcellularLocation>
        <location evidence="1">Membrane</location>
    </subcellularLocation>
</comment>
<keyword evidence="5" id="KW-0325">Glycoprotein</keyword>
<evidence type="ECO:0000256" key="6">
    <source>
        <dbReference type="ARBA" id="ARBA00023319"/>
    </source>
</evidence>
<dbReference type="InterPro" id="IPR050504">
    <property type="entry name" value="IgSF_BTN/MOG"/>
</dbReference>
<feature type="signal peptide" evidence="8">
    <location>
        <begin position="1"/>
        <end position="19"/>
    </location>
</feature>
<evidence type="ECO:0000256" key="3">
    <source>
        <dbReference type="ARBA" id="ARBA00023136"/>
    </source>
</evidence>
<dbReference type="InterPro" id="IPR003599">
    <property type="entry name" value="Ig_sub"/>
</dbReference>
<dbReference type="EMBL" id="VZRI01001272">
    <property type="protein sequence ID" value="NWU89477.1"/>
    <property type="molecule type" value="Genomic_DNA"/>
</dbReference>
<dbReference type="Proteomes" id="UP000544127">
    <property type="component" value="Unassembled WGS sequence"/>
</dbReference>
<evidence type="ECO:0000256" key="7">
    <source>
        <dbReference type="SAM" id="MobiDB-lite"/>
    </source>
</evidence>
<evidence type="ECO:0000256" key="4">
    <source>
        <dbReference type="ARBA" id="ARBA00023157"/>
    </source>
</evidence>
<feature type="non-terminal residue" evidence="10">
    <location>
        <position position="173"/>
    </location>
</feature>
<protein>
    <submittedName>
        <fullName evidence="10">VTCN1 inhibitor</fullName>
    </submittedName>
</protein>
<sequence>RETALWMVTCLLFASPRRGQLDKTCHAVVGETVVLPCSTSSPGELSTSKLYWQIDLVIVHFFHNGQDSLQLQDRRYRGRTSLFLEQMERGNLSLKLSDAQLQDSAEYTCIYRATGHRSSKTQKSKVKLIVSAAPSTERPSSPSGHSKMSSRSPADTPRLAALLLGFHLLVTLG</sequence>
<keyword evidence="6" id="KW-0393">Immunoglobulin domain</keyword>
<dbReference type="GO" id="GO:0009897">
    <property type="term" value="C:external side of plasma membrane"/>
    <property type="evidence" value="ECO:0007669"/>
    <property type="project" value="TreeGrafter"/>
</dbReference>
<keyword evidence="3" id="KW-0472">Membrane</keyword>
<evidence type="ECO:0000313" key="11">
    <source>
        <dbReference type="Proteomes" id="UP000544127"/>
    </source>
</evidence>
<comment type="caution">
    <text evidence="10">The sequence shown here is derived from an EMBL/GenBank/DDBJ whole genome shotgun (WGS) entry which is preliminary data.</text>
</comment>
<dbReference type="InterPro" id="IPR036179">
    <property type="entry name" value="Ig-like_dom_sf"/>
</dbReference>
<accession>A0A7K6AIR5</accession>
<feature type="compositionally biased region" description="Low complexity" evidence="7">
    <location>
        <begin position="139"/>
        <end position="154"/>
    </location>
</feature>
<evidence type="ECO:0000256" key="8">
    <source>
        <dbReference type="SAM" id="SignalP"/>
    </source>
</evidence>
<keyword evidence="11" id="KW-1185">Reference proteome</keyword>
<dbReference type="GO" id="GO:0050852">
    <property type="term" value="P:T cell receptor signaling pathway"/>
    <property type="evidence" value="ECO:0007669"/>
    <property type="project" value="TreeGrafter"/>
</dbReference>
<evidence type="ECO:0000313" key="10">
    <source>
        <dbReference type="EMBL" id="NWU89477.1"/>
    </source>
</evidence>
<dbReference type="PANTHER" id="PTHR24100">
    <property type="entry name" value="BUTYROPHILIN"/>
    <property type="match status" value="1"/>
</dbReference>
<feature type="region of interest" description="Disordered" evidence="7">
    <location>
        <begin position="131"/>
        <end position="154"/>
    </location>
</feature>
<name>A0A7K6AIR5_UPUEP</name>
<dbReference type="GO" id="GO:0005102">
    <property type="term" value="F:signaling receptor binding"/>
    <property type="evidence" value="ECO:0007669"/>
    <property type="project" value="TreeGrafter"/>
</dbReference>
<dbReference type="InterPro" id="IPR013783">
    <property type="entry name" value="Ig-like_fold"/>
</dbReference>
<keyword evidence="4" id="KW-1015">Disulfide bond</keyword>
<dbReference type="GO" id="GO:0001817">
    <property type="term" value="P:regulation of cytokine production"/>
    <property type="evidence" value="ECO:0007669"/>
    <property type="project" value="TreeGrafter"/>
</dbReference>
<reference evidence="10 11" key="1">
    <citation type="submission" date="2019-09" db="EMBL/GenBank/DDBJ databases">
        <title>Bird 10,000 Genomes (B10K) Project - Family phase.</title>
        <authorList>
            <person name="Zhang G."/>
        </authorList>
    </citation>
    <scope>NUCLEOTIDE SEQUENCE [LARGE SCALE GENOMIC DNA]</scope>
    <source>
        <strain evidence="10">B10K-DU-012-37</strain>
    </source>
</reference>
<evidence type="ECO:0000256" key="1">
    <source>
        <dbReference type="ARBA" id="ARBA00004370"/>
    </source>
</evidence>
<dbReference type="InterPro" id="IPR013106">
    <property type="entry name" value="Ig_V-set"/>
</dbReference>
<dbReference type="OrthoDB" id="9898017at2759"/>
<feature type="chain" id="PRO_5029483381" evidence="8">
    <location>
        <begin position="20"/>
        <end position="173"/>
    </location>
</feature>
<feature type="domain" description="Ig-like" evidence="9">
    <location>
        <begin position="16"/>
        <end position="127"/>
    </location>
</feature>
<dbReference type="SMART" id="SM00409">
    <property type="entry name" value="IG"/>
    <property type="match status" value="1"/>
</dbReference>
<dbReference type="FunFam" id="2.60.40.10:FF:000142">
    <property type="entry name" value="V-set domain-containing T-cell activation inhibitor 1"/>
    <property type="match status" value="1"/>
</dbReference>
<gene>
    <name evidence="10" type="primary">Vtcn1</name>
    <name evidence="10" type="ORF">UPUEPO_R06962</name>
</gene>
<dbReference type="InterPro" id="IPR007110">
    <property type="entry name" value="Ig-like_dom"/>
</dbReference>
<dbReference type="Pfam" id="PF07686">
    <property type="entry name" value="V-set"/>
    <property type="match status" value="1"/>
</dbReference>